<protein>
    <submittedName>
        <fullName evidence="1">Uncharacterized protein</fullName>
    </submittedName>
</protein>
<evidence type="ECO:0000313" key="2">
    <source>
        <dbReference type="Proteomes" id="UP000441336"/>
    </source>
</evidence>
<keyword evidence="2" id="KW-1185">Reference proteome</keyword>
<sequence>MPKLLTFPRVSLTDARTGKRVRVSAFAPGDALVPAPQPILGYCYTTQNNWTVYVAGSMPPALRTAVEEGYTDQEVLLVAELPAGIQEITLPDHRREFSLKKAA</sequence>
<dbReference type="AlphaFoldDB" id="A0A7K1THJ2"/>
<dbReference type="Proteomes" id="UP000441336">
    <property type="component" value="Unassembled WGS sequence"/>
</dbReference>
<dbReference type="RefSeq" id="WP_157567206.1">
    <property type="nucleotide sequence ID" value="NZ_WQKZ01000003.1"/>
</dbReference>
<organism evidence="1 2">
    <name type="scientific">Hymenobacter ginkgonis</name>
    <dbReference type="NCBI Taxonomy" id="2682976"/>
    <lineage>
        <taxon>Bacteria</taxon>
        <taxon>Pseudomonadati</taxon>
        <taxon>Bacteroidota</taxon>
        <taxon>Cytophagia</taxon>
        <taxon>Cytophagales</taxon>
        <taxon>Hymenobacteraceae</taxon>
        <taxon>Hymenobacter</taxon>
    </lineage>
</organism>
<comment type="caution">
    <text evidence="1">The sequence shown here is derived from an EMBL/GenBank/DDBJ whole genome shotgun (WGS) entry which is preliminary data.</text>
</comment>
<proteinExistence type="predicted"/>
<accession>A0A7K1THJ2</accession>
<reference evidence="1 2" key="1">
    <citation type="submission" date="2019-12" db="EMBL/GenBank/DDBJ databases">
        <title>Hymenobacter sp. HMF4947 Genome sequencing and assembly.</title>
        <authorList>
            <person name="Kang H."/>
            <person name="Cha I."/>
            <person name="Kim H."/>
            <person name="Joh K."/>
        </authorList>
    </citation>
    <scope>NUCLEOTIDE SEQUENCE [LARGE SCALE GENOMIC DNA]</scope>
    <source>
        <strain evidence="1 2">HMF4947</strain>
    </source>
</reference>
<evidence type="ECO:0000313" key="1">
    <source>
        <dbReference type="EMBL" id="MVN77822.1"/>
    </source>
</evidence>
<gene>
    <name evidence="1" type="ORF">GO988_15935</name>
</gene>
<dbReference type="EMBL" id="WQKZ01000003">
    <property type="protein sequence ID" value="MVN77822.1"/>
    <property type="molecule type" value="Genomic_DNA"/>
</dbReference>
<name>A0A7K1THJ2_9BACT</name>